<accession>A0A1G2IVL5</accession>
<evidence type="ECO:0000313" key="2">
    <source>
        <dbReference type="EMBL" id="OGZ78178.1"/>
    </source>
</evidence>
<evidence type="ECO:0008006" key="4">
    <source>
        <dbReference type="Google" id="ProtNLM"/>
    </source>
</evidence>
<evidence type="ECO:0000256" key="1">
    <source>
        <dbReference type="SAM" id="Phobius"/>
    </source>
</evidence>
<organism evidence="2 3">
    <name type="scientific">Candidatus Staskawiczbacteria bacterium RIFOXYB1_FULL_37_44</name>
    <dbReference type="NCBI Taxonomy" id="1802223"/>
    <lineage>
        <taxon>Bacteria</taxon>
        <taxon>Candidatus Staskawicziibacteriota</taxon>
    </lineage>
</organism>
<dbReference type="Proteomes" id="UP000178650">
    <property type="component" value="Unassembled WGS sequence"/>
</dbReference>
<sequence length="176" mass="18740">MEEQENVISLNISKIVTKSLAFCGFLAVAVVAPYFGNQLITGSIVNALLFISASIMGIEAAFLLCLVPSLISLYTGLLPLAIAPMIPFIMTGNALLILVFVTIKNWGVGPPNFWAAAIPAAIIKYIFIFSAGTILANSILHGIAKNVFLMISWPQLATAIAGAAIAFLFLKTVKRI</sequence>
<feature type="transmembrane region" description="Helical" evidence="1">
    <location>
        <begin position="47"/>
        <end position="71"/>
    </location>
</feature>
<dbReference type="STRING" id="1802223.A2358_02405"/>
<keyword evidence="1" id="KW-0472">Membrane</keyword>
<proteinExistence type="predicted"/>
<evidence type="ECO:0000313" key="3">
    <source>
        <dbReference type="Proteomes" id="UP000178650"/>
    </source>
</evidence>
<keyword evidence="1" id="KW-1133">Transmembrane helix</keyword>
<keyword evidence="1" id="KW-0812">Transmembrane</keyword>
<feature type="transmembrane region" description="Helical" evidence="1">
    <location>
        <begin position="147"/>
        <end position="170"/>
    </location>
</feature>
<feature type="transmembrane region" description="Helical" evidence="1">
    <location>
        <begin position="113"/>
        <end position="135"/>
    </location>
</feature>
<protein>
    <recommendedName>
        <fullName evidence="4">Iron hydrogenase</fullName>
    </recommendedName>
</protein>
<dbReference type="EMBL" id="MHPJ01000026">
    <property type="protein sequence ID" value="OGZ78178.1"/>
    <property type="molecule type" value="Genomic_DNA"/>
</dbReference>
<gene>
    <name evidence="2" type="ORF">A2358_02405</name>
</gene>
<dbReference type="AlphaFoldDB" id="A0A1G2IVL5"/>
<reference evidence="2 3" key="1">
    <citation type="journal article" date="2016" name="Nat. Commun.">
        <title>Thousands of microbial genomes shed light on interconnected biogeochemical processes in an aquifer system.</title>
        <authorList>
            <person name="Anantharaman K."/>
            <person name="Brown C.T."/>
            <person name="Hug L.A."/>
            <person name="Sharon I."/>
            <person name="Castelle C.J."/>
            <person name="Probst A.J."/>
            <person name="Thomas B.C."/>
            <person name="Singh A."/>
            <person name="Wilkins M.J."/>
            <person name="Karaoz U."/>
            <person name="Brodie E.L."/>
            <person name="Williams K.H."/>
            <person name="Hubbard S.S."/>
            <person name="Banfield J.F."/>
        </authorList>
    </citation>
    <scope>NUCLEOTIDE SEQUENCE [LARGE SCALE GENOMIC DNA]</scope>
</reference>
<comment type="caution">
    <text evidence="2">The sequence shown here is derived from an EMBL/GenBank/DDBJ whole genome shotgun (WGS) entry which is preliminary data.</text>
</comment>
<feature type="transmembrane region" description="Helical" evidence="1">
    <location>
        <begin position="77"/>
        <end position="101"/>
    </location>
</feature>
<feature type="transmembrane region" description="Helical" evidence="1">
    <location>
        <begin position="15"/>
        <end position="35"/>
    </location>
</feature>
<name>A0A1G2IVL5_9BACT</name>